<dbReference type="AlphaFoldDB" id="A0A1H6QQK2"/>
<reference evidence="2" key="1">
    <citation type="submission" date="2016-10" db="EMBL/GenBank/DDBJ databases">
        <authorList>
            <person name="Varghese N."/>
            <person name="Submissions S."/>
        </authorList>
    </citation>
    <scope>NUCLEOTIDE SEQUENCE [LARGE SCALE GENOMIC DNA]</scope>
    <source>
        <strain evidence="2">DSM 17934</strain>
    </source>
</reference>
<evidence type="ECO:0000313" key="2">
    <source>
        <dbReference type="Proteomes" id="UP000199702"/>
    </source>
</evidence>
<evidence type="ECO:0008006" key="3">
    <source>
        <dbReference type="Google" id="ProtNLM"/>
    </source>
</evidence>
<protein>
    <recommendedName>
        <fullName evidence="3">Aminopeptidase</fullName>
    </recommendedName>
</protein>
<accession>A0A1H6QQK2</accession>
<dbReference type="Gene3D" id="1.10.390.10">
    <property type="entry name" value="Neutral Protease Domain 2"/>
    <property type="match status" value="1"/>
</dbReference>
<proteinExistence type="predicted"/>
<name>A0A1H6QQK2_9FLAO</name>
<keyword evidence="2" id="KW-1185">Reference proteome</keyword>
<dbReference type="EMBL" id="FNYA01000001">
    <property type="protein sequence ID" value="SEI41262.1"/>
    <property type="molecule type" value="Genomic_DNA"/>
</dbReference>
<evidence type="ECO:0000313" key="1">
    <source>
        <dbReference type="EMBL" id="SEI41262.1"/>
    </source>
</evidence>
<sequence>MVISFFLVILRAIKKMMIKTKILLLFMFTMVSFAQNEIKINAKLIENGKKIEVLEEITLKNTSNSVLNEIALNDWNHAFSSKKSALASKFSDEFNRSFHLSKKSEKGETQIFDIVNEFSNPLSFYRNENQVDILIVKLEKPLQIGETTTLKIKYQLTIPNTKFTKYGFSETKILLKNCFLTLSAFNSETQSEENSDDLTTEIANYKIDIQHDNLILTTDLDVINSNSNSSQLTGNSRTNFFIALEKTNSYEEFKNQKITAITNLKTKDVAIFQKVLIIDKITSYVAENIGSSNQEKIMVSQEDYDREAFYGLNELPSFISPFNDDFVFELKFLKTYLNNYLAANLKINFRKDHWILEGIQHYYIKKYIDENYPDVKAFGRLSRFGILKRYKIINMDFSEQFIYNYLLMGRKNIDQPVGTDKNTQIKFNEKIAGKFKSGLSLHYLDDYLGNDILENSIKQFVDINSNKNTDNKVFKNLLETNSNQKLDWFFDELIYSRNKIDYKITKAKKVNDSIEVIIKNVGDAKVPVSIYGYNKNKLVSKNWVENNTETFKFSVKNDSITKLVLNSNYEIPELNNNNNSYKLKNRLFGNRRIRFTFFKDIEDAKYNQVFYVPTAEFNLYDGILLGMKLNNKSIINKPFTYDLTPNFSTKTRTIAGSVGFGFNDINRHSTHYNTRYGISGTRLHYAPDAFYTKITPSINFSFRNPNFRKNEGEGITLRQVYVNREKSNIVTTKNTENYSVFNLRYGYANSELIKQFSYGSDLQISNSFSKVSGQIQYRKLFENNRYINLRAFGGFFVYNDNTNDFFSFGIDRPSDYLFDYALIGRSESKGLFSRQFVNAEGAFKSKFDTRFANQYIFTVNASFNIWNWIELYGDVGTYKNQGFNSKYIYDSGVHLNLVQDYFELFFPVYSSNGFELNDKNYGERIRFIITISPKTLTSLFTRRWF</sequence>
<dbReference type="STRING" id="402734.SAMN05660918_0422"/>
<dbReference type="Proteomes" id="UP000199702">
    <property type="component" value="Unassembled WGS sequence"/>
</dbReference>
<organism evidence="1 2">
    <name type="scientific">Flavobacterium terrigena</name>
    <dbReference type="NCBI Taxonomy" id="402734"/>
    <lineage>
        <taxon>Bacteria</taxon>
        <taxon>Pseudomonadati</taxon>
        <taxon>Bacteroidota</taxon>
        <taxon>Flavobacteriia</taxon>
        <taxon>Flavobacteriales</taxon>
        <taxon>Flavobacteriaceae</taxon>
        <taxon>Flavobacterium</taxon>
    </lineage>
</organism>
<dbReference type="InterPro" id="IPR027268">
    <property type="entry name" value="Peptidase_M4/M1_CTD_sf"/>
</dbReference>
<gene>
    <name evidence="1" type="ORF">SAMN05660918_0422</name>
</gene>